<accession>A0A3B9IG87</accession>
<dbReference type="EMBL" id="DMAI01000081">
    <property type="protein sequence ID" value="HAE46780.1"/>
    <property type="molecule type" value="Genomic_DNA"/>
</dbReference>
<feature type="compositionally biased region" description="Polar residues" evidence="1">
    <location>
        <begin position="12"/>
        <end position="22"/>
    </location>
</feature>
<protein>
    <recommendedName>
        <fullName evidence="4">Ferredoxin</fullName>
    </recommendedName>
</protein>
<dbReference type="Proteomes" id="UP000257706">
    <property type="component" value="Unassembled WGS sequence"/>
</dbReference>
<evidence type="ECO:0008006" key="4">
    <source>
        <dbReference type="Google" id="ProtNLM"/>
    </source>
</evidence>
<proteinExistence type="predicted"/>
<dbReference type="InterPro" id="IPR036249">
    <property type="entry name" value="Thioredoxin-like_sf"/>
</dbReference>
<dbReference type="SUPFAM" id="SSF53800">
    <property type="entry name" value="Chelatase"/>
    <property type="match status" value="1"/>
</dbReference>
<sequence length="278" mass="29463">MPPAAPPAPRVRSTSSAGRSPQNCAMATVSERSPDLVLLLARRGYGSPRRLEALRAAVAARLADETGFAGPVVLGFAELAVPSVSDALDMFADRGRIRVLVVDLIVPADMSLRGWLPGALHDWANRRGVALDIAFSDPVDGDPAFVSAVVSRITGGAAEDVRQSPATDSRPSWNDPPDHAVHLFACDGPRCAHRGSGAVWAAMLAALEGAGLRGKTAERVMVTRTRCLYPCNRGPVATLHPGGFWYAVPDAEAARRIAVEHLKNGRPVADLLFREGGR</sequence>
<dbReference type="Gene3D" id="3.40.30.10">
    <property type="entry name" value="Glutaredoxin"/>
    <property type="match status" value="1"/>
</dbReference>
<evidence type="ECO:0000313" key="2">
    <source>
        <dbReference type="EMBL" id="HAE46780.1"/>
    </source>
</evidence>
<dbReference type="SUPFAM" id="SSF52833">
    <property type="entry name" value="Thioredoxin-like"/>
    <property type="match status" value="1"/>
</dbReference>
<dbReference type="AlphaFoldDB" id="A0A3B9IG87"/>
<feature type="region of interest" description="Disordered" evidence="1">
    <location>
        <begin position="1"/>
        <end position="22"/>
    </location>
</feature>
<reference evidence="2 3" key="1">
    <citation type="journal article" date="2018" name="Nat. Biotechnol.">
        <title>A standardized bacterial taxonomy based on genome phylogeny substantially revises the tree of life.</title>
        <authorList>
            <person name="Parks D.H."/>
            <person name="Chuvochina M."/>
            <person name="Waite D.W."/>
            <person name="Rinke C."/>
            <person name="Skarshewski A."/>
            <person name="Chaumeil P.A."/>
            <person name="Hugenholtz P."/>
        </authorList>
    </citation>
    <scope>NUCLEOTIDE SEQUENCE [LARGE SCALE GENOMIC DNA]</scope>
    <source>
        <strain evidence="2">UBA8739</strain>
    </source>
</reference>
<dbReference type="Gene3D" id="3.40.50.1400">
    <property type="match status" value="1"/>
</dbReference>
<gene>
    <name evidence="2" type="ORF">DCK97_05115</name>
</gene>
<evidence type="ECO:0000256" key="1">
    <source>
        <dbReference type="SAM" id="MobiDB-lite"/>
    </source>
</evidence>
<evidence type="ECO:0000313" key="3">
    <source>
        <dbReference type="Proteomes" id="UP000257706"/>
    </source>
</evidence>
<organism evidence="2 3">
    <name type="scientific">Tistrella mobilis</name>
    <dbReference type="NCBI Taxonomy" id="171437"/>
    <lineage>
        <taxon>Bacteria</taxon>
        <taxon>Pseudomonadati</taxon>
        <taxon>Pseudomonadota</taxon>
        <taxon>Alphaproteobacteria</taxon>
        <taxon>Geminicoccales</taxon>
        <taxon>Geminicoccaceae</taxon>
        <taxon>Tistrella</taxon>
    </lineage>
</organism>
<dbReference type="CDD" id="cd02980">
    <property type="entry name" value="TRX_Fd_family"/>
    <property type="match status" value="1"/>
</dbReference>
<comment type="caution">
    <text evidence="2">The sequence shown here is derived from an EMBL/GenBank/DDBJ whole genome shotgun (WGS) entry which is preliminary data.</text>
</comment>
<name>A0A3B9IG87_9PROT</name>